<dbReference type="PANTHER" id="PTHR33387">
    <property type="entry name" value="RMLC-LIKE JELLY ROLL FOLD PROTEIN"/>
    <property type="match status" value="1"/>
</dbReference>
<dbReference type="AlphaFoldDB" id="A0A067BMU8"/>
<name>A0A067BMU8_SAPPC</name>
<dbReference type="InterPro" id="IPR009327">
    <property type="entry name" value="Cupin_DUF985"/>
</dbReference>
<dbReference type="Gene3D" id="1.10.510.10">
    <property type="entry name" value="Transferase(Phosphotransferase) domain 1"/>
    <property type="match status" value="1"/>
</dbReference>
<organism evidence="2 3">
    <name type="scientific">Saprolegnia parasitica (strain CBS 223.65)</name>
    <dbReference type="NCBI Taxonomy" id="695850"/>
    <lineage>
        <taxon>Eukaryota</taxon>
        <taxon>Sar</taxon>
        <taxon>Stramenopiles</taxon>
        <taxon>Oomycota</taxon>
        <taxon>Saprolegniomycetes</taxon>
        <taxon>Saprolegniales</taxon>
        <taxon>Saprolegniaceae</taxon>
        <taxon>Saprolegnia</taxon>
    </lineage>
</organism>
<dbReference type="InterPro" id="IPR011051">
    <property type="entry name" value="RmlC_Cupin_sf"/>
</dbReference>
<dbReference type="Gene3D" id="2.60.120.10">
    <property type="entry name" value="Jelly Rolls"/>
    <property type="match status" value="1"/>
</dbReference>
<evidence type="ECO:0000259" key="1">
    <source>
        <dbReference type="PROSITE" id="PS50011"/>
    </source>
</evidence>
<evidence type="ECO:0000313" key="2">
    <source>
        <dbReference type="EMBL" id="KDO19799.1"/>
    </source>
</evidence>
<dbReference type="Pfam" id="PF00069">
    <property type="entry name" value="Pkinase"/>
    <property type="match status" value="1"/>
</dbReference>
<proteinExistence type="predicted"/>
<dbReference type="RefSeq" id="XP_012209506.1">
    <property type="nucleotide sequence ID" value="XM_012354116.1"/>
</dbReference>
<dbReference type="InterPro" id="IPR014710">
    <property type="entry name" value="RmlC-like_jellyroll"/>
</dbReference>
<protein>
    <recommendedName>
        <fullName evidence="1">Protein kinase domain-containing protein</fullName>
    </recommendedName>
</protein>
<dbReference type="OrthoDB" id="6614653at2759"/>
<dbReference type="InterPro" id="IPR011009">
    <property type="entry name" value="Kinase-like_dom_sf"/>
</dbReference>
<dbReference type="GO" id="GO:0004672">
    <property type="term" value="F:protein kinase activity"/>
    <property type="evidence" value="ECO:0007669"/>
    <property type="project" value="InterPro"/>
</dbReference>
<dbReference type="PANTHER" id="PTHR33387:SF3">
    <property type="entry name" value="DUF985 DOMAIN-CONTAINING PROTEIN"/>
    <property type="match status" value="1"/>
</dbReference>
<dbReference type="CDD" id="cd06121">
    <property type="entry name" value="cupin_YML079wp"/>
    <property type="match status" value="1"/>
</dbReference>
<dbReference type="GO" id="GO:0005524">
    <property type="term" value="F:ATP binding"/>
    <property type="evidence" value="ECO:0007669"/>
    <property type="project" value="InterPro"/>
</dbReference>
<reference evidence="2 3" key="1">
    <citation type="journal article" date="2013" name="PLoS Genet.">
        <title>Distinctive expansion of potential virulence genes in the genome of the oomycete fish pathogen Saprolegnia parasitica.</title>
        <authorList>
            <person name="Jiang R.H."/>
            <person name="de Bruijn I."/>
            <person name="Haas B.J."/>
            <person name="Belmonte R."/>
            <person name="Lobach L."/>
            <person name="Christie J."/>
            <person name="van den Ackerveken G."/>
            <person name="Bottin A."/>
            <person name="Bulone V."/>
            <person name="Diaz-Moreno S.M."/>
            <person name="Dumas B."/>
            <person name="Fan L."/>
            <person name="Gaulin E."/>
            <person name="Govers F."/>
            <person name="Grenville-Briggs L.J."/>
            <person name="Horner N.R."/>
            <person name="Levin J.Z."/>
            <person name="Mammella M."/>
            <person name="Meijer H.J."/>
            <person name="Morris P."/>
            <person name="Nusbaum C."/>
            <person name="Oome S."/>
            <person name="Phillips A.J."/>
            <person name="van Rooyen D."/>
            <person name="Rzeszutek E."/>
            <person name="Saraiva M."/>
            <person name="Secombes C.J."/>
            <person name="Seidl M.F."/>
            <person name="Snel B."/>
            <person name="Stassen J.H."/>
            <person name="Sykes S."/>
            <person name="Tripathy S."/>
            <person name="van den Berg H."/>
            <person name="Vega-Arreguin J.C."/>
            <person name="Wawra S."/>
            <person name="Young S.K."/>
            <person name="Zeng Q."/>
            <person name="Dieguez-Uribeondo J."/>
            <person name="Russ C."/>
            <person name="Tyler B.M."/>
            <person name="van West P."/>
        </authorList>
    </citation>
    <scope>NUCLEOTIDE SEQUENCE [LARGE SCALE GENOMIC DNA]</scope>
    <source>
        <strain evidence="2 3">CBS 223.65</strain>
    </source>
</reference>
<dbReference type="InterPro" id="IPR039935">
    <property type="entry name" value="YML079W-like"/>
</dbReference>
<dbReference type="SUPFAM" id="SSF51182">
    <property type="entry name" value="RmlC-like cupins"/>
    <property type="match status" value="1"/>
</dbReference>
<dbReference type="InterPro" id="IPR000719">
    <property type="entry name" value="Prot_kinase_dom"/>
</dbReference>
<dbReference type="GeneID" id="24136766"/>
<dbReference type="Pfam" id="PF06172">
    <property type="entry name" value="Cupin_5"/>
    <property type="match status" value="1"/>
</dbReference>
<dbReference type="EMBL" id="KK583334">
    <property type="protein sequence ID" value="KDO19799.1"/>
    <property type="molecule type" value="Genomic_DNA"/>
</dbReference>
<dbReference type="KEGG" id="spar:SPRG_14993"/>
<dbReference type="SUPFAM" id="SSF56112">
    <property type="entry name" value="Protein kinase-like (PK-like)"/>
    <property type="match status" value="1"/>
</dbReference>
<evidence type="ECO:0000313" key="3">
    <source>
        <dbReference type="Proteomes" id="UP000030745"/>
    </source>
</evidence>
<gene>
    <name evidence="2" type="ORF">SPRG_14993</name>
</gene>
<keyword evidence="3" id="KW-1185">Reference proteome</keyword>
<sequence length="292" mass="32303">MAPEVILGTEYTVAADIYSFGVILSEMSTHKVPYSDALNASSGRALSQQAILSKVTSGALRPTFAAAAPHWLLEVGSRCLSLDPTQRPTTLELTVLFRFYHRPFLMSRDAAYYIKHIPMLPHPEENGYYAVQHRSTNLMATPGWDGPPTRGCLSTIFYMVAPVMFIHVNRSEIAHFWQAGSAIRYVMVNPATLETTELVLGPDVHLGHVLQFTCPGGWWKGAEVLDTSINFGLVSEAVSPAFDYSDTWLVEAADIPESHAPLRRFCRPTGWSCATEKEIQANYALTKHTASQ</sequence>
<dbReference type="OMA" id="YIEHIPM"/>
<dbReference type="Proteomes" id="UP000030745">
    <property type="component" value="Unassembled WGS sequence"/>
</dbReference>
<dbReference type="VEuPathDB" id="FungiDB:SPRG_14993"/>
<feature type="domain" description="Protein kinase" evidence="1">
    <location>
        <begin position="1"/>
        <end position="105"/>
    </location>
</feature>
<dbReference type="PROSITE" id="PS50011">
    <property type="entry name" value="PROTEIN_KINASE_DOM"/>
    <property type="match status" value="1"/>
</dbReference>
<accession>A0A067BMU8</accession>